<reference evidence="2 3" key="1">
    <citation type="submission" date="2017-03" db="EMBL/GenBank/DDBJ databases">
        <title>Genome sequence of Geothermobacter sp. EPR-M, Deep-Sea Iron Reducer.</title>
        <authorList>
            <person name="Tully B."/>
            <person name="Savalia P."/>
            <person name="Abuyen K."/>
            <person name="Baughan C."/>
            <person name="Romero E."/>
            <person name="Ronkowski C."/>
            <person name="Torres B."/>
            <person name="Tremblay J."/>
            <person name="Trujillo A."/>
            <person name="Tyler M."/>
            <person name="Perez-Rodriguez I."/>
            <person name="Amend J."/>
        </authorList>
    </citation>
    <scope>NUCLEOTIDE SEQUENCE [LARGE SCALE GENOMIC DNA]</scope>
    <source>
        <strain evidence="2 3">EPR-M</strain>
    </source>
</reference>
<protein>
    <recommendedName>
        <fullName evidence="4">DUF4175 domain-containing protein</fullName>
    </recommendedName>
</protein>
<organism evidence="2 3">
    <name type="scientific">Geothermobacter hydrogeniphilus</name>
    <dbReference type="NCBI Taxonomy" id="1969733"/>
    <lineage>
        <taxon>Bacteria</taxon>
        <taxon>Pseudomonadati</taxon>
        <taxon>Thermodesulfobacteriota</taxon>
        <taxon>Desulfuromonadia</taxon>
        <taxon>Desulfuromonadales</taxon>
        <taxon>Geothermobacteraceae</taxon>
        <taxon>Geothermobacter</taxon>
    </lineage>
</organism>
<accession>A0A1X0Y5W3</accession>
<name>A0A1X0Y5W3_9BACT</name>
<feature type="chain" id="PRO_5012484845" description="DUF4175 domain-containing protein" evidence="1">
    <location>
        <begin position="24"/>
        <end position="538"/>
    </location>
</feature>
<dbReference type="EMBL" id="NAAD01000008">
    <property type="protein sequence ID" value="ORJ60509.1"/>
    <property type="molecule type" value="Genomic_DNA"/>
</dbReference>
<dbReference type="Proteomes" id="UP000193136">
    <property type="component" value="Unassembled WGS sequence"/>
</dbReference>
<dbReference type="AlphaFoldDB" id="A0A1X0Y5W3"/>
<keyword evidence="1" id="KW-0732">Signal</keyword>
<gene>
    <name evidence="2" type="ORF">B5V00_08070</name>
</gene>
<evidence type="ECO:0000313" key="2">
    <source>
        <dbReference type="EMBL" id="ORJ60509.1"/>
    </source>
</evidence>
<comment type="caution">
    <text evidence="2">The sequence shown here is derived from an EMBL/GenBank/DDBJ whole genome shotgun (WGS) entry which is preliminary data.</text>
</comment>
<keyword evidence="3" id="KW-1185">Reference proteome</keyword>
<evidence type="ECO:0008006" key="4">
    <source>
        <dbReference type="Google" id="ProtNLM"/>
    </source>
</evidence>
<feature type="signal peptide" evidence="1">
    <location>
        <begin position="1"/>
        <end position="23"/>
    </location>
</feature>
<evidence type="ECO:0000313" key="3">
    <source>
        <dbReference type="Proteomes" id="UP000193136"/>
    </source>
</evidence>
<dbReference type="OrthoDB" id="5401095at2"/>
<evidence type="ECO:0000256" key="1">
    <source>
        <dbReference type="SAM" id="SignalP"/>
    </source>
</evidence>
<sequence>MKILTTLALTLLLPLYAVTAALAFPANHDYTVQLSTIADNGQKMVVEQVNATSDADGKLMFQFSQVPDKGTAPFLLVEVLDAAGTMQVVRQAMVPAPAPGQALQLGVNETSHRQATAALRAFTAAGRADAGRAMFALMLVPTGAVSAADADAFGQLADDAETTFETWLTQAGVTAAEMDAFRSELMTAMQDLAVACRGAVQQTDPVVAAGMHGTATGQFMQAVIDAGTMAGIDPELMATAFDQAGQMIDNSPLTGPLSQSALDAMHASFMVDGRQRQLHAEMRRYQDAMMVVGATTEQRQSFTAAMTALQDALYQARHDFQMIFADPATLPDQTTIDQAQMDMETAMQTAFDAFHQATTASDTAVGGMLDAIAGQMPVMSGGMMGNGMMTGSDLAGMGFGRWQVSADGTTGNWSTMMVAAGNLMPQVPGMAYVPATAALENRLAQLPPLASPPVAPDWTQLADGPYKSMLQLQYDLMLENLVMEQTMAGMTQPLSAADRARLTEVHRSNLQSIHQGLSGMTATEADALMTVMTPPHLL</sequence>
<dbReference type="RefSeq" id="WP_085010264.1">
    <property type="nucleotide sequence ID" value="NZ_NAAD01000008.1"/>
</dbReference>
<proteinExistence type="predicted"/>